<keyword evidence="2" id="KW-1185">Reference proteome</keyword>
<accession>A0AAN9M4L6</accession>
<organism evidence="1 2">
    <name type="scientific">Canavalia gladiata</name>
    <name type="common">Sword bean</name>
    <name type="synonym">Dolichos gladiatus</name>
    <dbReference type="NCBI Taxonomy" id="3824"/>
    <lineage>
        <taxon>Eukaryota</taxon>
        <taxon>Viridiplantae</taxon>
        <taxon>Streptophyta</taxon>
        <taxon>Embryophyta</taxon>
        <taxon>Tracheophyta</taxon>
        <taxon>Spermatophyta</taxon>
        <taxon>Magnoliopsida</taxon>
        <taxon>eudicotyledons</taxon>
        <taxon>Gunneridae</taxon>
        <taxon>Pentapetalae</taxon>
        <taxon>rosids</taxon>
        <taxon>fabids</taxon>
        <taxon>Fabales</taxon>
        <taxon>Fabaceae</taxon>
        <taxon>Papilionoideae</taxon>
        <taxon>50 kb inversion clade</taxon>
        <taxon>NPAAA clade</taxon>
        <taxon>indigoferoid/millettioid clade</taxon>
        <taxon>Phaseoleae</taxon>
        <taxon>Canavalia</taxon>
    </lineage>
</organism>
<dbReference type="AlphaFoldDB" id="A0AAN9M4L6"/>
<dbReference type="Proteomes" id="UP001367508">
    <property type="component" value="Unassembled WGS sequence"/>
</dbReference>
<name>A0AAN9M4L6_CANGL</name>
<sequence>MLFLAYFNKFISSRSCTENISVMLRACYSSFTCFSRVKNSSNSFSIWSSFNFEIHVYEKVNITGKGPHLKA</sequence>
<gene>
    <name evidence="1" type="ORF">VNO77_15945</name>
</gene>
<evidence type="ECO:0000313" key="1">
    <source>
        <dbReference type="EMBL" id="KAK7345343.1"/>
    </source>
</evidence>
<dbReference type="EMBL" id="JAYMYQ010000003">
    <property type="protein sequence ID" value="KAK7345343.1"/>
    <property type="molecule type" value="Genomic_DNA"/>
</dbReference>
<proteinExistence type="predicted"/>
<comment type="caution">
    <text evidence="1">The sequence shown here is derived from an EMBL/GenBank/DDBJ whole genome shotgun (WGS) entry which is preliminary data.</text>
</comment>
<evidence type="ECO:0000313" key="2">
    <source>
        <dbReference type="Proteomes" id="UP001367508"/>
    </source>
</evidence>
<protein>
    <submittedName>
        <fullName evidence="1">Uncharacterized protein</fullName>
    </submittedName>
</protein>
<reference evidence="1 2" key="1">
    <citation type="submission" date="2024-01" db="EMBL/GenBank/DDBJ databases">
        <title>The genomes of 5 underutilized Papilionoideae crops provide insights into root nodulation and disease resistanc.</title>
        <authorList>
            <person name="Jiang F."/>
        </authorList>
    </citation>
    <scope>NUCLEOTIDE SEQUENCE [LARGE SCALE GENOMIC DNA]</scope>
    <source>
        <strain evidence="1">LVBAO_FW01</strain>
        <tissue evidence="1">Leaves</tissue>
    </source>
</reference>